<dbReference type="Gene3D" id="3.20.20.370">
    <property type="entry name" value="Glycoside hydrolase/deacetylase"/>
    <property type="match status" value="1"/>
</dbReference>
<dbReference type="Proteomes" id="UP000193920">
    <property type="component" value="Unassembled WGS sequence"/>
</dbReference>
<dbReference type="EMBL" id="MCOG01000085">
    <property type="protein sequence ID" value="ORY54412.1"/>
    <property type="molecule type" value="Genomic_DNA"/>
</dbReference>
<dbReference type="InterPro" id="IPR052740">
    <property type="entry name" value="CE4"/>
</dbReference>
<dbReference type="AlphaFoldDB" id="A0A1Y2D545"/>
<name>A0A1Y2D545_9FUNG</name>
<evidence type="ECO:0000259" key="3">
    <source>
        <dbReference type="Pfam" id="PF01522"/>
    </source>
</evidence>
<dbReference type="PANTHER" id="PTHR45985:SF3">
    <property type="entry name" value="CHITIN DEACETYLASE-LIKE 4"/>
    <property type="match status" value="1"/>
</dbReference>
<gene>
    <name evidence="4" type="ORF">LY90DRAFT_670018</name>
</gene>
<keyword evidence="2" id="KW-0732">Signal</keyword>
<dbReference type="STRING" id="1754190.A0A1Y2D545"/>
<organism evidence="4 5">
    <name type="scientific">Neocallimastix californiae</name>
    <dbReference type="NCBI Taxonomy" id="1754190"/>
    <lineage>
        <taxon>Eukaryota</taxon>
        <taxon>Fungi</taxon>
        <taxon>Fungi incertae sedis</taxon>
        <taxon>Chytridiomycota</taxon>
        <taxon>Chytridiomycota incertae sedis</taxon>
        <taxon>Neocallimastigomycetes</taxon>
        <taxon>Neocallimastigales</taxon>
        <taxon>Neocallimastigaceae</taxon>
        <taxon>Neocallimastix</taxon>
    </lineage>
</organism>
<feature type="domain" description="NodB homology" evidence="3">
    <location>
        <begin position="50"/>
        <end position="168"/>
    </location>
</feature>
<dbReference type="GO" id="GO:0016810">
    <property type="term" value="F:hydrolase activity, acting on carbon-nitrogen (but not peptide) bonds"/>
    <property type="evidence" value="ECO:0007669"/>
    <property type="project" value="InterPro"/>
</dbReference>
<dbReference type="PANTHER" id="PTHR45985">
    <property type="match status" value="1"/>
</dbReference>
<feature type="region of interest" description="Disordered" evidence="1">
    <location>
        <begin position="427"/>
        <end position="453"/>
    </location>
</feature>
<comment type="caution">
    <text evidence="4">The sequence shown here is derived from an EMBL/GenBank/DDBJ whole genome shotgun (WGS) entry which is preliminary data.</text>
</comment>
<evidence type="ECO:0000256" key="1">
    <source>
        <dbReference type="SAM" id="MobiDB-lite"/>
    </source>
</evidence>
<feature type="signal peptide" evidence="2">
    <location>
        <begin position="1"/>
        <end position="20"/>
    </location>
</feature>
<accession>A0A1Y2D545</accession>
<dbReference type="InterPro" id="IPR011330">
    <property type="entry name" value="Glyco_hydro/deAcase_b/a-brl"/>
</dbReference>
<evidence type="ECO:0000256" key="2">
    <source>
        <dbReference type="SAM" id="SignalP"/>
    </source>
</evidence>
<dbReference type="InterPro" id="IPR002509">
    <property type="entry name" value="NODB_dom"/>
</dbReference>
<dbReference type="GO" id="GO:0005975">
    <property type="term" value="P:carbohydrate metabolic process"/>
    <property type="evidence" value="ECO:0007669"/>
    <property type="project" value="InterPro"/>
</dbReference>
<evidence type="ECO:0000313" key="5">
    <source>
        <dbReference type="Proteomes" id="UP000193920"/>
    </source>
</evidence>
<dbReference type="Pfam" id="PF01522">
    <property type="entry name" value="Polysacc_deac_1"/>
    <property type="match status" value="1"/>
</dbReference>
<keyword evidence="5" id="KW-1185">Reference proteome</keyword>
<sequence>MIKKLSILLSVLSLFKSTFGYSCNPNTCKPPTCTCASQSPPGGIDPKDAPQFVILSYDDAVNDSTFSILKDMYKGLAHSNGCPVVATHFVQNLYTNYHQVQQLYAQGDEIALHTFGHTALASQHEINSGRTVLSTFAGIPLSDIRGFRAPFLNYTNDLIQSVQNLGLAYDSSAPTIRQDASWPYTLDNGFSDTDVDCNTTGTCGSMTNHNGLWEIPLYSFFYNDASKPPISMDPPYDNGDLMTLLKDNFNYRYNGNRQPLAIAVHAVHCNEPEAKVKLFRNFIKWCIGQKDVYFITYSQLIEYMKNPVKASDLEGHPAISCSKFGTYKVNSNTEICDGIDNNGDGNIDEGVVESCGIGNSYFATCFGCPTSEPSIDNPTPLRNGERKTIPQQGCAEGTWDPLTSNCVSVSGSTYLESIAPEKIITEENNDNPGVSVIDTSSELKPSSGTLSSHTPTSLLTISIIAILIYTLLH</sequence>
<feature type="chain" id="PRO_5012530886" description="NodB homology domain-containing protein" evidence="2">
    <location>
        <begin position="21"/>
        <end position="473"/>
    </location>
</feature>
<proteinExistence type="predicted"/>
<reference evidence="4 5" key="1">
    <citation type="submission" date="2016-08" db="EMBL/GenBank/DDBJ databases">
        <title>A Parts List for Fungal Cellulosomes Revealed by Comparative Genomics.</title>
        <authorList>
            <consortium name="DOE Joint Genome Institute"/>
            <person name="Haitjema C.H."/>
            <person name="Gilmore S.P."/>
            <person name="Henske J.K."/>
            <person name="Solomon K.V."/>
            <person name="De Groot R."/>
            <person name="Kuo A."/>
            <person name="Mondo S.J."/>
            <person name="Salamov A.A."/>
            <person name="Labutti K."/>
            <person name="Zhao Z."/>
            <person name="Chiniquy J."/>
            <person name="Barry K."/>
            <person name="Brewer H.M."/>
            <person name="Purvine S.O."/>
            <person name="Wright A.T."/>
            <person name="Boxma B."/>
            <person name="Van Alen T."/>
            <person name="Hackstein J.H."/>
            <person name="Baker S.E."/>
            <person name="Grigoriev I.V."/>
            <person name="O'Malley M.A."/>
        </authorList>
    </citation>
    <scope>NUCLEOTIDE SEQUENCE [LARGE SCALE GENOMIC DNA]</scope>
    <source>
        <strain evidence="4 5">G1</strain>
    </source>
</reference>
<evidence type="ECO:0000313" key="4">
    <source>
        <dbReference type="EMBL" id="ORY54412.1"/>
    </source>
</evidence>
<dbReference type="OrthoDB" id="504708at2759"/>
<protein>
    <recommendedName>
        <fullName evidence="3">NodB homology domain-containing protein</fullName>
    </recommendedName>
</protein>
<dbReference type="SUPFAM" id="SSF88713">
    <property type="entry name" value="Glycoside hydrolase/deacetylase"/>
    <property type="match status" value="1"/>
</dbReference>